<comment type="caution">
    <text evidence="3">The sequence shown here is derived from an EMBL/GenBank/DDBJ whole genome shotgun (WGS) entry which is preliminary data.</text>
</comment>
<sequence>MPRSLRGSRALARAAKVAAQAQGLHSPTRVAPPKRGACRCFAALGSSGARSSHVGMFLHAVRENKEKFSLAAKLQRSPSSARHLRFFRPAQLLKAVDLAIETSTSLAPFTPLLAQKRYARYLCEHPADLVKTIESILGAVKIQGDDRYSFFQQIARLLVEETPFFGDQELQIFCALAKAGRGSFRKLREDEAQELVIEIFERRSSSTWAPDQAAEFFVAATRVGDTRATSAVAERLKLLISQLLPEISPKLLAGLAHSLRASSRPDSAHGDFVLLHAICRRAAKAFKEHQLSPDAAVTLLLVCSRWEIHDEELLQNASQTLEEKAEELPVRDLCEVIYAVSSMHVKDVIGLEAICRQLMDRAADMAEPDLVRLLRGLLKLRHHDEALMGVLAPLVLASQTRMQSVSLCNLIQALSFFFSSEEFFVELLSTATSRELQPISVQHILSALCRLQGRVANEKLKPSLDSLFAQIAKIALARRSVEQSLSPSFSPVQAMSSLAALAKLQQRNLVAASVFTSVLCGMGSSTVWHWAKSPYFAKHLDTSIQVPRFSKKRGAPFDLAKCRTFLGALEASKCVEILHSLSTLELHSRLTVHLTAMLCSILAPQMHELRAKEVLVVARAFSVDRLPNFLWRDAAEGPEGWRERALDLCFQSLRRHEHFLDSSYESLLPFKLLCLQVNFGTFGTRRLQEFLNPMLYRFVDRLNSLSFEQCEANREEGRDSIPCALLHKGQVPGKEQEADASSAGPPEAREGRPGPEEIHGEHCRIWLGQYLEELPVDLLIQPIV</sequence>
<dbReference type="InterPro" id="IPR058917">
    <property type="entry name" value="RESC6_dom"/>
</dbReference>
<dbReference type="Proteomes" id="UP001642484">
    <property type="component" value="Unassembled WGS sequence"/>
</dbReference>
<proteinExistence type="predicted"/>
<feature type="domain" description="RNA-editing substrate-binding complex 6 protein" evidence="2">
    <location>
        <begin position="324"/>
        <end position="452"/>
    </location>
</feature>
<accession>A0ABP0K7G9</accession>
<reference evidence="3 4" key="1">
    <citation type="submission" date="2024-02" db="EMBL/GenBank/DDBJ databases">
        <authorList>
            <person name="Chen Y."/>
            <person name="Shah S."/>
            <person name="Dougan E. K."/>
            <person name="Thang M."/>
            <person name="Chan C."/>
        </authorList>
    </citation>
    <scope>NUCLEOTIDE SEQUENCE [LARGE SCALE GENOMIC DNA]</scope>
</reference>
<gene>
    <name evidence="3" type="ORF">CCMP2556_LOCUS14665</name>
</gene>
<organism evidence="3 4">
    <name type="scientific">Durusdinium trenchii</name>
    <dbReference type="NCBI Taxonomy" id="1381693"/>
    <lineage>
        <taxon>Eukaryota</taxon>
        <taxon>Sar</taxon>
        <taxon>Alveolata</taxon>
        <taxon>Dinophyceae</taxon>
        <taxon>Suessiales</taxon>
        <taxon>Symbiodiniaceae</taxon>
        <taxon>Durusdinium</taxon>
    </lineage>
</organism>
<name>A0ABP0K7G9_9DINO</name>
<keyword evidence="4" id="KW-1185">Reference proteome</keyword>
<evidence type="ECO:0000313" key="3">
    <source>
        <dbReference type="EMBL" id="CAK9022044.1"/>
    </source>
</evidence>
<feature type="compositionally biased region" description="Basic and acidic residues" evidence="1">
    <location>
        <begin position="747"/>
        <end position="756"/>
    </location>
</feature>
<evidence type="ECO:0000259" key="2">
    <source>
        <dbReference type="Pfam" id="PF26188"/>
    </source>
</evidence>
<protein>
    <recommendedName>
        <fullName evidence="2">RNA-editing substrate-binding complex 6 protein domain-containing protein</fullName>
    </recommendedName>
</protein>
<feature type="region of interest" description="Disordered" evidence="1">
    <location>
        <begin position="731"/>
        <end position="756"/>
    </location>
</feature>
<evidence type="ECO:0000256" key="1">
    <source>
        <dbReference type="SAM" id="MobiDB-lite"/>
    </source>
</evidence>
<evidence type="ECO:0000313" key="4">
    <source>
        <dbReference type="Proteomes" id="UP001642484"/>
    </source>
</evidence>
<dbReference type="EMBL" id="CAXAMN010007580">
    <property type="protein sequence ID" value="CAK9022044.1"/>
    <property type="molecule type" value="Genomic_DNA"/>
</dbReference>
<dbReference type="Pfam" id="PF26188">
    <property type="entry name" value="RESC6"/>
    <property type="match status" value="1"/>
</dbReference>